<dbReference type="EMBL" id="CM035438">
    <property type="protein sequence ID" value="KAH7285016.1"/>
    <property type="molecule type" value="Genomic_DNA"/>
</dbReference>
<sequence length="351" mass="38999">MGTIAEGCEDLDVVIAVSTTNELSSFLDSWRPILSLYHIVIVAPSTEAVQVPDGFSHRLYTYHDIELTVPSSDLASALTTSPHASRSFGFLVSTKRYIFTLDTDCSPAKDPVTGSLIDPVARHLQNLKQNSTPFFFNTLYDPYRDGTDFVRGYPFSLREGVPSAISHGLWLNVPDLDAPTRIVKPHLLNRSYVDAVLTVPKGSLLPMSSINLAFDRKYVGAAMFFGLRSLSGSTRYAAFDDIWAGLCSKAICDHLGLGVKSGLPYVWRNESTSARALEALQHVPQGVQWLERLLPFFQSLRFPRTAVTVQDCYLEIAKQIKDGKLNSLDPWFQHVGGLMESWIQIWNSHSG</sequence>
<dbReference type="PANTHER" id="PTHR31682">
    <property type="entry name" value="UDP-ARABINOSE MUTASE"/>
    <property type="match status" value="1"/>
</dbReference>
<gene>
    <name evidence="4" type="ORF">KP509_33G007800</name>
</gene>
<dbReference type="EMBL" id="CM035438">
    <property type="protein sequence ID" value="KAH7285015.1"/>
    <property type="molecule type" value="Genomic_DNA"/>
</dbReference>
<evidence type="ECO:0000256" key="2">
    <source>
        <dbReference type="ARBA" id="ARBA00008986"/>
    </source>
</evidence>
<dbReference type="GO" id="GO:0052691">
    <property type="term" value="F:UDP-arabinopyranose mutase activity"/>
    <property type="evidence" value="ECO:0007669"/>
    <property type="project" value="TreeGrafter"/>
</dbReference>
<dbReference type="InterPro" id="IPR037595">
    <property type="entry name" value="RGP_fam"/>
</dbReference>
<dbReference type="GO" id="GO:0033356">
    <property type="term" value="P:UDP-L-arabinose metabolic process"/>
    <property type="evidence" value="ECO:0007669"/>
    <property type="project" value="TreeGrafter"/>
</dbReference>
<dbReference type="OMA" id="SSFMEQW"/>
<evidence type="ECO:0000256" key="1">
    <source>
        <dbReference type="ARBA" id="ARBA00004555"/>
    </source>
</evidence>
<comment type="similarity">
    <text evidence="2">Belongs to the RGP family.</text>
</comment>
<dbReference type="AlphaFoldDB" id="A0A8T2QND9"/>
<protein>
    <recommendedName>
        <fullName evidence="6">Reversibly glycosylated polypeptide family</fullName>
    </recommendedName>
</protein>
<comment type="caution">
    <text evidence="4">The sequence shown here is derived from an EMBL/GenBank/DDBJ whole genome shotgun (WGS) entry which is preliminary data.</text>
</comment>
<keyword evidence="3" id="KW-0333">Golgi apparatus</keyword>
<accession>A0A8T2QND9</accession>
<dbReference type="GO" id="GO:0005794">
    <property type="term" value="C:Golgi apparatus"/>
    <property type="evidence" value="ECO:0007669"/>
    <property type="project" value="UniProtKB-SubCell"/>
</dbReference>
<dbReference type="Proteomes" id="UP000825935">
    <property type="component" value="Chromosome 33"/>
</dbReference>
<organism evidence="4 5">
    <name type="scientific">Ceratopteris richardii</name>
    <name type="common">Triangle waterfern</name>
    <dbReference type="NCBI Taxonomy" id="49495"/>
    <lineage>
        <taxon>Eukaryota</taxon>
        <taxon>Viridiplantae</taxon>
        <taxon>Streptophyta</taxon>
        <taxon>Embryophyta</taxon>
        <taxon>Tracheophyta</taxon>
        <taxon>Polypodiopsida</taxon>
        <taxon>Polypodiidae</taxon>
        <taxon>Polypodiales</taxon>
        <taxon>Pteridineae</taxon>
        <taxon>Pteridaceae</taxon>
        <taxon>Parkerioideae</taxon>
        <taxon>Ceratopteris</taxon>
    </lineage>
</organism>
<dbReference type="PANTHER" id="PTHR31682:SF4">
    <property type="entry name" value="UDP-ARABINOPYRANOSE MUTASE 5-RELATED"/>
    <property type="match status" value="1"/>
</dbReference>
<comment type="subcellular location">
    <subcellularLocation>
        <location evidence="1">Golgi apparatus</location>
    </subcellularLocation>
</comment>
<keyword evidence="5" id="KW-1185">Reference proteome</keyword>
<evidence type="ECO:0000313" key="4">
    <source>
        <dbReference type="EMBL" id="KAH7285015.1"/>
    </source>
</evidence>
<evidence type="ECO:0000313" key="5">
    <source>
        <dbReference type="Proteomes" id="UP000825935"/>
    </source>
</evidence>
<evidence type="ECO:0000256" key="3">
    <source>
        <dbReference type="ARBA" id="ARBA00023034"/>
    </source>
</evidence>
<reference evidence="4" key="1">
    <citation type="submission" date="2021-08" db="EMBL/GenBank/DDBJ databases">
        <title>WGS assembly of Ceratopteris richardii.</title>
        <authorList>
            <person name="Marchant D.B."/>
            <person name="Chen G."/>
            <person name="Jenkins J."/>
            <person name="Shu S."/>
            <person name="Leebens-Mack J."/>
            <person name="Grimwood J."/>
            <person name="Schmutz J."/>
            <person name="Soltis P."/>
            <person name="Soltis D."/>
            <person name="Chen Z.-H."/>
        </authorList>
    </citation>
    <scope>NUCLEOTIDE SEQUENCE</scope>
    <source>
        <strain evidence="4">Whitten #5841</strain>
        <tissue evidence="4">Leaf</tissue>
    </source>
</reference>
<dbReference type="GO" id="GO:0009506">
    <property type="term" value="C:plasmodesma"/>
    <property type="evidence" value="ECO:0007669"/>
    <property type="project" value="TreeGrafter"/>
</dbReference>
<dbReference type="OrthoDB" id="1020896at2759"/>
<evidence type="ECO:0008006" key="6">
    <source>
        <dbReference type="Google" id="ProtNLM"/>
    </source>
</evidence>
<name>A0A8T2QND9_CERRI</name>
<dbReference type="GO" id="GO:0005829">
    <property type="term" value="C:cytosol"/>
    <property type="evidence" value="ECO:0007669"/>
    <property type="project" value="TreeGrafter"/>
</dbReference>
<dbReference type="Pfam" id="PF03214">
    <property type="entry name" value="RGP"/>
    <property type="match status" value="1"/>
</dbReference>
<proteinExistence type="inferred from homology"/>